<dbReference type="InterPro" id="IPR002297">
    <property type="entry name" value="DNA-dir_DNA_pol_A_mt"/>
</dbReference>
<dbReference type="OrthoDB" id="5588663at2759"/>
<feature type="region of interest" description="Disordered" evidence="2">
    <location>
        <begin position="1"/>
        <end position="87"/>
    </location>
</feature>
<evidence type="ECO:0000313" key="5">
    <source>
        <dbReference type="Proteomes" id="UP000193467"/>
    </source>
</evidence>
<evidence type="ECO:0000259" key="3">
    <source>
        <dbReference type="SMART" id="SM00482"/>
    </source>
</evidence>
<feature type="compositionally biased region" description="Low complexity" evidence="2">
    <location>
        <begin position="16"/>
        <end position="33"/>
    </location>
</feature>
<feature type="domain" description="DNA-directed DNA polymerase family A palm" evidence="3">
    <location>
        <begin position="1065"/>
        <end position="1301"/>
    </location>
</feature>
<dbReference type="EMBL" id="MCGR01000001">
    <property type="protein sequence ID" value="ORY92778.1"/>
    <property type="molecule type" value="Genomic_DNA"/>
</dbReference>
<accession>A0A1Y2G894</accession>
<dbReference type="PANTHER" id="PTHR10267">
    <property type="entry name" value="DNA POLYMERASE SUBUNIT GAMMA-1"/>
    <property type="match status" value="1"/>
</dbReference>
<dbReference type="Pfam" id="PF18136">
    <property type="entry name" value="DNApol_Exo"/>
    <property type="match status" value="1"/>
</dbReference>
<dbReference type="Gene3D" id="3.30.420.390">
    <property type="match status" value="2"/>
</dbReference>
<feature type="region of interest" description="Disordered" evidence="2">
    <location>
        <begin position="327"/>
        <end position="357"/>
    </location>
</feature>
<dbReference type="GO" id="GO:0006264">
    <property type="term" value="P:mitochondrial DNA replication"/>
    <property type="evidence" value="ECO:0007669"/>
    <property type="project" value="TreeGrafter"/>
</dbReference>
<gene>
    <name evidence="4" type="ORF">BCR35DRAFT_286149</name>
</gene>
<dbReference type="SUPFAM" id="SSF53098">
    <property type="entry name" value="Ribonuclease H-like"/>
    <property type="match status" value="1"/>
</dbReference>
<feature type="compositionally biased region" description="Pro residues" evidence="2">
    <location>
        <begin position="334"/>
        <end position="344"/>
    </location>
</feature>
<dbReference type="InterPro" id="IPR041336">
    <property type="entry name" value="DNApol_Exo"/>
</dbReference>
<proteinExistence type="predicted"/>
<dbReference type="FunCoup" id="A0A1Y2G894">
    <property type="interactions" value="229"/>
</dbReference>
<dbReference type="InterPro" id="IPR012337">
    <property type="entry name" value="RNaseH-like_sf"/>
</dbReference>
<dbReference type="PRINTS" id="PR00867">
    <property type="entry name" value="DNAPOLG"/>
</dbReference>
<feature type="compositionally biased region" description="Low complexity" evidence="2">
    <location>
        <begin position="345"/>
        <end position="357"/>
    </location>
</feature>
<dbReference type="Gene3D" id="3.30.70.370">
    <property type="match status" value="1"/>
</dbReference>
<dbReference type="PANTHER" id="PTHR10267:SF0">
    <property type="entry name" value="DNA POLYMERASE SUBUNIT GAMMA-1"/>
    <property type="match status" value="1"/>
</dbReference>
<comment type="caution">
    <text evidence="4">The sequence shown here is derived from an EMBL/GenBank/DDBJ whole genome shotgun (WGS) entry which is preliminary data.</text>
</comment>
<dbReference type="GO" id="GO:0003887">
    <property type="term" value="F:DNA-directed DNA polymerase activity"/>
    <property type="evidence" value="ECO:0007669"/>
    <property type="project" value="InterPro"/>
</dbReference>
<dbReference type="InParanoid" id="A0A1Y2G894"/>
<dbReference type="GO" id="GO:0005760">
    <property type="term" value="C:gamma DNA polymerase complex"/>
    <property type="evidence" value="ECO:0007669"/>
    <property type="project" value="InterPro"/>
</dbReference>
<dbReference type="SUPFAM" id="SSF56672">
    <property type="entry name" value="DNA/RNA polymerases"/>
    <property type="match status" value="1"/>
</dbReference>
<organism evidence="4 5">
    <name type="scientific">Leucosporidium creatinivorum</name>
    <dbReference type="NCBI Taxonomy" id="106004"/>
    <lineage>
        <taxon>Eukaryota</taxon>
        <taxon>Fungi</taxon>
        <taxon>Dikarya</taxon>
        <taxon>Basidiomycota</taxon>
        <taxon>Pucciniomycotina</taxon>
        <taxon>Microbotryomycetes</taxon>
        <taxon>Leucosporidiales</taxon>
        <taxon>Leucosporidium</taxon>
    </lineage>
</organism>
<keyword evidence="5" id="KW-1185">Reference proteome</keyword>
<feature type="compositionally biased region" description="Basic and acidic residues" evidence="2">
    <location>
        <begin position="78"/>
        <end position="87"/>
    </location>
</feature>
<dbReference type="Pfam" id="PF00476">
    <property type="entry name" value="DNA_pol_A"/>
    <property type="match status" value="1"/>
</dbReference>
<dbReference type="InterPro" id="IPR001098">
    <property type="entry name" value="DNA-dir_DNA_pol_A_palm_dom"/>
</dbReference>
<name>A0A1Y2G894_9BASI</name>
<reference evidence="4 5" key="1">
    <citation type="submission" date="2016-07" db="EMBL/GenBank/DDBJ databases">
        <title>Pervasive Adenine N6-methylation of Active Genes in Fungi.</title>
        <authorList>
            <consortium name="DOE Joint Genome Institute"/>
            <person name="Mondo S.J."/>
            <person name="Dannebaum R.O."/>
            <person name="Kuo R.C."/>
            <person name="Labutti K."/>
            <person name="Haridas S."/>
            <person name="Kuo A."/>
            <person name="Salamov A."/>
            <person name="Ahrendt S.R."/>
            <person name="Lipzen A."/>
            <person name="Sullivan W."/>
            <person name="Andreopoulos W.B."/>
            <person name="Clum A."/>
            <person name="Lindquist E."/>
            <person name="Daum C."/>
            <person name="Ramamoorthy G.K."/>
            <person name="Gryganskyi A."/>
            <person name="Culley D."/>
            <person name="Magnuson J.K."/>
            <person name="James T.Y."/>
            <person name="O'Malley M.A."/>
            <person name="Stajich J.E."/>
            <person name="Spatafora J.W."/>
            <person name="Visel A."/>
            <person name="Grigoriev I.V."/>
        </authorList>
    </citation>
    <scope>NUCLEOTIDE SEQUENCE [LARGE SCALE GENOMIC DNA]</scope>
    <source>
        <strain evidence="4 5">62-1032</strain>
    </source>
</reference>
<evidence type="ECO:0000256" key="2">
    <source>
        <dbReference type="SAM" id="MobiDB-lite"/>
    </source>
</evidence>
<dbReference type="Proteomes" id="UP000193467">
    <property type="component" value="Unassembled WGS sequence"/>
</dbReference>
<sequence>MWTGRLARPAKRRKLSLPSSSSLSHLDSPASPLRLKRSGLPTLPSPVLAEYSTRAPTGNQLFPRLSAQNSTSLNDAGSARESKASLLDSETRRTLGYDWELGTVRARIPTASAFGRRSLSTTARVEAAAAEPSPSEYPSFTPTQEPPPLNEAQVPLIAPNLRNQLFPPRNSPFAPPPPTPQAVEISLEHLRTNGLLADSSAKPKPAVPAVDFQLPALQGPTLSHHFHALGQDAAEPYLSLARSFAEAELPPMPEKERWMCIPGWTHYHSDGSWEAVNYPSEESQAMVFDVETLPYQGGHYPIMAVAVGNDGWYGWCSPWLTGDDSSPNHLIPFSRPPDSSPPTSPSSTDDFRSTTSTLFERPQDVPRVFIGHNVLFDRARVASEYALRRPSTRFIDTLSLHVAVSGLTNPQRPGWLKYRKGIDLAEEDAAKEAAKAAKAGAIKAKGSAKSDASPAVKTWKEVGSVNSLSEVARLHCGIKVDKSLRDILIDPSTTIEDVRHDFEDMMAYCAHDVLTTLQIYRVLLPKFLSTCPHPASFAGAILMSQPVLPVDRRWPQYVERAEDTYQQRLLAVKDALKVIAERARTEFEAQDEHGRYAWEDDLWLRQLDWSLKKARRLPGVVPAKRRVVEAPPKVVKAVKPKKRAEPPPAPPRWYTPFEDPKAKISIQSPLAALLFRTTWRTYPVVFTHSHGYLFAVPSAEAASFKPLPKESPVNMEDLGRKDSLIKALEDVQLFSVPTSSAGRCRTILGRGSAPRIKDGLIASEYGEMAAGAAIGKDGEGGTKYRPIAKKLRQLAEEALKLTPAERQESPWLLQLDWSSPSAAPVVEQVIEEPEEVPLPTPPSSLVDFGDVKQSDLYWPRWFWDLDVPGGGLDITVRKRAVPLLLKLRWRGFPIVYSKAHGWIYRVPHEELDAFFDADSSLRPLSFDHVADTDLHEDKQFASFFKMPHPDGEDKNVGDPLSKPFVAAFEDGLLTSDYPIAKDALALNASCSYWRSARERIVNQMVVWEGDAKVPTPTPAAIAAAEVDQSTKGLILPQVVPMGTVTRRAVEKTWLTAANAKKNRVGSELKSMIVAPPGYAIVGADVDSEELWICSVMGDAQFGIHGASAIGWMTLEGTKSAGTDLHSKSASILGISRDDAKVFNYSRIYGAGVKHAVQLLTKSNPALSTEQATKLAKNLYASTKGVVDRTKAFGRNFWHGGTESLVFNKLEQIAQSDRPRTPALGCGLTAALTKCFLPAEGRSAAGEGFMPSRINWVVQSSGVDYLHLLLVAMEYLTKRFEIDARYMISVHDEIRYLVKEEDKYRAAMALQVANVWTRSLFAFRLQMPDLPQGCAFFSAVDIDTCFRKEVNMTCITPSNPDAIPFGESLDINASLSTTSHGSLFRDGRPMIHETDLPPLPPLPRPLTPYEIQGEQHRVDQTAFLVAQTTASPKKIKELWQEQQKSGSSNILPPKRLGMAEPKWEKPKETSYDYRAVYEDERAVRAEAMAEFMAGPPQESIVAMRQAAQAKENEALLAAERQRKEREEEEQFGFDVVPEKMDEFSMYEPLKRSQV</sequence>
<evidence type="ECO:0000256" key="1">
    <source>
        <dbReference type="ARBA" id="ARBA00031966"/>
    </source>
</evidence>
<dbReference type="GO" id="GO:0008408">
    <property type="term" value="F:3'-5' exonuclease activity"/>
    <property type="evidence" value="ECO:0007669"/>
    <property type="project" value="TreeGrafter"/>
</dbReference>
<dbReference type="InterPro" id="IPR043502">
    <property type="entry name" value="DNA/RNA_pol_sf"/>
</dbReference>
<feature type="compositionally biased region" description="Polar residues" evidence="2">
    <location>
        <begin position="54"/>
        <end position="75"/>
    </location>
</feature>
<protein>
    <recommendedName>
        <fullName evidence="1">Mitochondrial DNA polymerase catalytic subunit</fullName>
    </recommendedName>
</protein>
<dbReference type="SMART" id="SM00482">
    <property type="entry name" value="POLAc"/>
    <property type="match status" value="1"/>
</dbReference>
<dbReference type="GO" id="GO:0003677">
    <property type="term" value="F:DNA binding"/>
    <property type="evidence" value="ECO:0007669"/>
    <property type="project" value="InterPro"/>
</dbReference>
<dbReference type="STRING" id="106004.A0A1Y2G894"/>
<dbReference type="Gene3D" id="1.10.150.20">
    <property type="entry name" value="5' to 3' exonuclease, C-terminal subdomain"/>
    <property type="match status" value="1"/>
</dbReference>
<evidence type="ECO:0000313" key="4">
    <source>
        <dbReference type="EMBL" id="ORY92778.1"/>
    </source>
</evidence>